<evidence type="ECO:0000313" key="2">
    <source>
        <dbReference type="EMBL" id="MFD1303484.1"/>
    </source>
</evidence>
<feature type="compositionally biased region" description="Low complexity" evidence="1">
    <location>
        <begin position="9"/>
        <end position="54"/>
    </location>
</feature>
<sequence>MTLEELEALEAPAAPGTPAVPVVAPPAASSGVTAPVVPASSESPEGASPAASGPQYDPTQPRDSAARYDTTGQIGGAIVTGAAKSIYETKDFLFGKPEEGDKSDLRQGIERLDKSLRDASPANSFVSGLSQFATGMLGAGKIAQGAKLIPGVAGAVGAVEGVKGGGAVLQSAKAAAVGAVAFDPNGPRLSDLVQKFPALQNPVSAFLASAPGDSAALGRAKNALESIGVDVALAGVFAASVAGFKALKSGDQAAIQATQGELAQALVHKDAKLAISKGDAEAVEALRQEHPVAVAQAEEAMNPITVKPDGTGEVTLPEQAVTAGEKLPVETKDVAQQAAQAEGSQVQRVDSPTQGAGEAGLPPRPKLIGVSEEQVSKLVADGIEDTTQIMGPGGWEGAIDRGYKFGDGGSIPWQKFARVTQDGPDPLDFMVARIADDLSGPLAKLKGGDAQGVMGDAQMERMIAQRVQLWNEDPQALATVLAEAGKNAKTMSANMEAGFLVANRVMTDLLNKRSRVALGMTEEWGHDIKAARADLEEHLQVAATVFGHAQAMRGSAGRAMRRMHSEFQPDFEMINSMKSLDDVKFFTLLDSVGHDMAVAARLAKPSLWKRIKDDASYLLVNNLLWGLRTHAVNTLTNSYMILSRPAERAIGFSIQGDLTKAADHWRQYGYLKTAISESWRDAVQAWKIGDSIIEPHSMEVFASGTTDGRGTNWAAEGFKQWDSIPNVLTNAYTGFMKAAGLPTRTLGAMDELAKQTTYRSKVMANAHADGLQAGLEGPALATHVRKTLFDSFDDAGRAVDVNALEEASTATFQQDLLAGSFGKSMQNMVANHELLRFVVPFIKTPTNVLRMGFKLTPGLNMLQAEYRSMIRGDMGQEKQAQAIGQMAMGTLFMGTAATLAVEGRITGGGPSDPKKKAALMATGWQPYSVVLANDDGSKTYVNFGRFDPVAMPLGIIADIIDVASRDSESDGAAEKAQEMAAGLLLGLVKQLGQKTYLKSLSDTINAIVDPGEDFKGGKMGKAIGQQVTNLVPFSSGLRFVNPDPNLRETRGILDKVMSTIPGLSERLPAKMDVFGDPLTVHKGLWVDGEKTAVDAEVRRMIDEDGHSIGPPNPSRTGADLRDVQMKDGRNAFEVYQELAGHPPGVRSMKDAVAKIMKTAAYQKAPDGDESIKGTKLSMLTGTISKYREAAFKRLMADENVRAAVHKHNLDQKKAVAAAYAKPAPNAQQQGADALTSLGKAFGVPLGGANP</sequence>
<dbReference type="Proteomes" id="UP001597176">
    <property type="component" value="Unassembled WGS sequence"/>
</dbReference>
<accession>A0ABW3X3N1</accession>
<evidence type="ECO:0008006" key="4">
    <source>
        <dbReference type="Google" id="ProtNLM"/>
    </source>
</evidence>
<reference evidence="3" key="1">
    <citation type="journal article" date="2019" name="Int. J. Syst. Evol. Microbiol.">
        <title>The Global Catalogue of Microorganisms (GCM) 10K type strain sequencing project: providing services to taxonomists for standard genome sequencing and annotation.</title>
        <authorList>
            <consortium name="The Broad Institute Genomics Platform"/>
            <consortium name="The Broad Institute Genome Sequencing Center for Infectious Disease"/>
            <person name="Wu L."/>
            <person name="Ma J."/>
        </authorList>
    </citation>
    <scope>NUCLEOTIDE SEQUENCE [LARGE SCALE GENOMIC DNA]</scope>
    <source>
        <strain evidence="3">CCUG 56108</strain>
    </source>
</reference>
<comment type="caution">
    <text evidence="2">The sequence shown here is derived from an EMBL/GenBank/DDBJ whole genome shotgun (WGS) entry which is preliminary data.</text>
</comment>
<feature type="region of interest" description="Disordered" evidence="1">
    <location>
        <begin position="1"/>
        <end position="70"/>
    </location>
</feature>
<gene>
    <name evidence="2" type="ORF">ACFQ4G_18080</name>
</gene>
<dbReference type="RefSeq" id="WP_238208549.1">
    <property type="nucleotide sequence ID" value="NZ_JBHTND010000030.1"/>
</dbReference>
<dbReference type="EMBL" id="JBHTND010000030">
    <property type="protein sequence ID" value="MFD1303484.1"/>
    <property type="molecule type" value="Genomic_DNA"/>
</dbReference>
<name>A0ABW3X3N1_9HYPH</name>
<feature type="compositionally biased region" description="Polar residues" evidence="1">
    <location>
        <begin position="338"/>
        <end position="354"/>
    </location>
</feature>
<protein>
    <recommendedName>
        <fullName evidence="4">Large polyvalent protein associated domain-containing protein</fullName>
    </recommendedName>
</protein>
<evidence type="ECO:0000313" key="3">
    <source>
        <dbReference type="Proteomes" id="UP001597176"/>
    </source>
</evidence>
<evidence type="ECO:0000256" key="1">
    <source>
        <dbReference type="SAM" id="MobiDB-lite"/>
    </source>
</evidence>
<organism evidence="2 3">
    <name type="scientific">Methylobacterium marchantiae</name>
    <dbReference type="NCBI Taxonomy" id="600331"/>
    <lineage>
        <taxon>Bacteria</taxon>
        <taxon>Pseudomonadati</taxon>
        <taxon>Pseudomonadota</taxon>
        <taxon>Alphaproteobacteria</taxon>
        <taxon>Hyphomicrobiales</taxon>
        <taxon>Methylobacteriaceae</taxon>
        <taxon>Methylobacterium</taxon>
    </lineage>
</organism>
<proteinExistence type="predicted"/>
<feature type="region of interest" description="Disordered" evidence="1">
    <location>
        <begin position="338"/>
        <end position="366"/>
    </location>
</feature>
<keyword evidence="3" id="KW-1185">Reference proteome</keyword>